<gene>
    <name evidence="2" type="ORF">SAMN06296058_0020</name>
</gene>
<dbReference type="Proteomes" id="UP000190341">
    <property type="component" value="Unassembled WGS sequence"/>
</dbReference>
<dbReference type="AlphaFoldDB" id="A0A1T5IJQ8"/>
<feature type="compositionally biased region" description="Basic and acidic residues" evidence="1">
    <location>
        <begin position="35"/>
        <end position="46"/>
    </location>
</feature>
<keyword evidence="3" id="KW-1185">Reference proteome</keyword>
<evidence type="ECO:0000256" key="1">
    <source>
        <dbReference type="SAM" id="MobiDB-lite"/>
    </source>
</evidence>
<name>A0A1T5IJQ8_9GAMM</name>
<sequence>MEAAMPKPKTRPGRASRFCDVTHTVRVASETSEQALRRDRLGHDGALRAGGEA</sequence>
<reference evidence="2 3" key="1">
    <citation type="submission" date="2017-02" db="EMBL/GenBank/DDBJ databases">
        <authorList>
            <person name="Peterson S.W."/>
        </authorList>
    </citation>
    <scope>NUCLEOTIDE SEQUENCE [LARGE SCALE GENOMIC DNA]</scope>
    <source>
        <strain evidence="2 3">P15</strain>
    </source>
</reference>
<organism evidence="2 3">
    <name type="scientific">Pseudoxanthomonas indica</name>
    <dbReference type="NCBI Taxonomy" id="428993"/>
    <lineage>
        <taxon>Bacteria</taxon>
        <taxon>Pseudomonadati</taxon>
        <taxon>Pseudomonadota</taxon>
        <taxon>Gammaproteobacteria</taxon>
        <taxon>Lysobacterales</taxon>
        <taxon>Lysobacteraceae</taxon>
        <taxon>Pseudoxanthomonas</taxon>
    </lineage>
</organism>
<protein>
    <submittedName>
        <fullName evidence="2">Uncharacterized protein</fullName>
    </submittedName>
</protein>
<dbReference type="STRING" id="428993.SAMN06296058_0020"/>
<accession>A0A1T5IJQ8</accession>
<feature type="region of interest" description="Disordered" evidence="1">
    <location>
        <begin position="30"/>
        <end position="53"/>
    </location>
</feature>
<dbReference type="EMBL" id="FUZV01000001">
    <property type="protein sequence ID" value="SKC39416.1"/>
    <property type="molecule type" value="Genomic_DNA"/>
</dbReference>
<evidence type="ECO:0000313" key="2">
    <source>
        <dbReference type="EMBL" id="SKC39416.1"/>
    </source>
</evidence>
<proteinExistence type="predicted"/>
<evidence type="ECO:0000313" key="3">
    <source>
        <dbReference type="Proteomes" id="UP000190341"/>
    </source>
</evidence>